<evidence type="ECO:0000313" key="8">
    <source>
        <dbReference type="Proteomes" id="UP001168972"/>
    </source>
</evidence>
<dbReference type="EMBL" id="JAQQBR010000001">
    <property type="protein sequence ID" value="KAK0182638.1"/>
    <property type="molecule type" value="Genomic_DNA"/>
</dbReference>
<dbReference type="InterPro" id="IPR002994">
    <property type="entry name" value="Surf1/Shy1"/>
</dbReference>
<dbReference type="Pfam" id="PF02104">
    <property type="entry name" value="SURF1"/>
    <property type="match status" value="1"/>
</dbReference>
<evidence type="ECO:0000256" key="1">
    <source>
        <dbReference type="ARBA" id="ARBA00004370"/>
    </source>
</evidence>
<keyword evidence="4 6" id="KW-1133">Transmembrane helix</keyword>
<dbReference type="PANTHER" id="PTHR23427:SF2">
    <property type="entry name" value="SURFEIT LOCUS PROTEIN 1"/>
    <property type="match status" value="1"/>
</dbReference>
<keyword evidence="6" id="KW-0999">Mitochondrion inner membrane</keyword>
<protein>
    <recommendedName>
        <fullName evidence="6">SURF1-like protein</fullName>
    </recommendedName>
</protein>
<dbReference type="PANTHER" id="PTHR23427">
    <property type="entry name" value="SURFEIT LOCUS PROTEIN"/>
    <property type="match status" value="1"/>
</dbReference>
<comment type="subcellular location">
    <subcellularLocation>
        <location evidence="1">Membrane</location>
    </subcellularLocation>
    <subcellularLocation>
        <location evidence="6">Mitochondrion inner membrane</location>
        <topology evidence="6">Multi-pass membrane protein</topology>
    </subcellularLocation>
</comment>
<dbReference type="PROSITE" id="PS50895">
    <property type="entry name" value="SURF1"/>
    <property type="match status" value="1"/>
</dbReference>
<keyword evidence="3 6" id="KW-0812">Transmembrane</keyword>
<evidence type="ECO:0000256" key="4">
    <source>
        <dbReference type="ARBA" id="ARBA00022989"/>
    </source>
</evidence>
<reference evidence="7" key="1">
    <citation type="journal article" date="2023" name="bioRxiv">
        <title>Scaffold-level genome assemblies of two parasitoid biocontrol wasps reveal the parthenogenesis mechanism and an associated novel virus.</title>
        <authorList>
            <person name="Inwood S."/>
            <person name="Skelly J."/>
            <person name="Guhlin J."/>
            <person name="Harrop T."/>
            <person name="Goldson S."/>
            <person name="Dearden P."/>
        </authorList>
    </citation>
    <scope>NUCLEOTIDE SEQUENCE</scope>
    <source>
        <strain evidence="7">Lincoln</strain>
        <tissue evidence="7">Whole body</tissue>
    </source>
</reference>
<dbReference type="AlphaFoldDB" id="A0AA39G760"/>
<dbReference type="InterPro" id="IPR045214">
    <property type="entry name" value="Surf1/Surf4"/>
</dbReference>
<organism evidence="7 8">
    <name type="scientific">Microctonus hyperodae</name>
    <name type="common">Parasitoid wasp</name>
    <dbReference type="NCBI Taxonomy" id="165561"/>
    <lineage>
        <taxon>Eukaryota</taxon>
        <taxon>Metazoa</taxon>
        <taxon>Ecdysozoa</taxon>
        <taxon>Arthropoda</taxon>
        <taxon>Hexapoda</taxon>
        <taxon>Insecta</taxon>
        <taxon>Pterygota</taxon>
        <taxon>Neoptera</taxon>
        <taxon>Endopterygota</taxon>
        <taxon>Hymenoptera</taxon>
        <taxon>Apocrita</taxon>
        <taxon>Ichneumonoidea</taxon>
        <taxon>Braconidae</taxon>
        <taxon>Euphorinae</taxon>
        <taxon>Microctonus</taxon>
    </lineage>
</organism>
<proteinExistence type="inferred from homology"/>
<accession>A0AA39G760</accession>
<evidence type="ECO:0000256" key="2">
    <source>
        <dbReference type="ARBA" id="ARBA00007165"/>
    </source>
</evidence>
<evidence type="ECO:0000256" key="5">
    <source>
        <dbReference type="ARBA" id="ARBA00023136"/>
    </source>
</evidence>
<dbReference type="GO" id="GO:0033617">
    <property type="term" value="P:mitochondrial respiratory chain complex IV assembly"/>
    <property type="evidence" value="ECO:0007669"/>
    <property type="project" value="TreeGrafter"/>
</dbReference>
<gene>
    <name evidence="7" type="ORF">PV327_000753</name>
</gene>
<sequence>MAISTRLLRPRVNIFIIRNVKYERPELRFKKSESLVSKQKYESKDQDLNEPIGGMGYALLSIPILTFVLGTWQVERRKWKLGLIDNLKKKVSSSPKPIPEDLNELEEMEYCPVKVRGEYLYDREFTIGPKSLIKNGAGASEQGGGLVSTQGNTGYYLITPFKLENRDITILINRGWIPSKLGKLPKERLGHVPGIVEITGIVRLNEQRQNFMPKNVPSSGVWTYRDVDAMSSMAGTSPVFLDLVASNAAPNGPIAGQTRITLRNEHLSYIVTWYSLSIITAWMWHRLFIRKLPLL</sequence>
<keyword evidence="6" id="KW-0496">Mitochondrion</keyword>
<evidence type="ECO:0000313" key="7">
    <source>
        <dbReference type="EMBL" id="KAK0182638.1"/>
    </source>
</evidence>
<feature type="transmembrane region" description="Helical" evidence="6">
    <location>
        <begin position="267"/>
        <end position="285"/>
    </location>
</feature>
<feature type="transmembrane region" description="Helical" evidence="6">
    <location>
        <begin position="52"/>
        <end position="72"/>
    </location>
</feature>
<evidence type="ECO:0000256" key="3">
    <source>
        <dbReference type="ARBA" id="ARBA00022692"/>
    </source>
</evidence>
<comment type="function">
    <text evidence="6">Probably involved in the biogenesis of the COX complex.</text>
</comment>
<keyword evidence="8" id="KW-1185">Reference proteome</keyword>
<name>A0AA39G760_MICHY</name>
<keyword evidence="5 6" id="KW-0472">Membrane</keyword>
<reference evidence="7" key="2">
    <citation type="submission" date="2023-03" db="EMBL/GenBank/DDBJ databases">
        <authorList>
            <person name="Inwood S.N."/>
            <person name="Skelly J.G."/>
            <person name="Guhlin J."/>
            <person name="Harrop T.W.R."/>
            <person name="Goldson S.G."/>
            <person name="Dearden P.K."/>
        </authorList>
    </citation>
    <scope>NUCLEOTIDE SEQUENCE</scope>
    <source>
        <strain evidence="7">Lincoln</strain>
        <tissue evidence="7">Whole body</tissue>
    </source>
</reference>
<dbReference type="CDD" id="cd06662">
    <property type="entry name" value="SURF1"/>
    <property type="match status" value="1"/>
</dbReference>
<comment type="caution">
    <text evidence="7">The sequence shown here is derived from an EMBL/GenBank/DDBJ whole genome shotgun (WGS) entry which is preliminary data.</text>
</comment>
<comment type="similarity">
    <text evidence="2 6">Belongs to the SURF1 family.</text>
</comment>
<evidence type="ECO:0000256" key="6">
    <source>
        <dbReference type="RuleBase" id="RU363076"/>
    </source>
</evidence>
<dbReference type="GO" id="GO:0005743">
    <property type="term" value="C:mitochondrial inner membrane"/>
    <property type="evidence" value="ECO:0007669"/>
    <property type="project" value="UniProtKB-SubCell"/>
</dbReference>
<dbReference type="Proteomes" id="UP001168972">
    <property type="component" value="Unassembled WGS sequence"/>
</dbReference>